<dbReference type="EMBL" id="QRBF01000007">
    <property type="protein sequence ID" value="RDS81464.1"/>
    <property type="molecule type" value="Genomic_DNA"/>
</dbReference>
<dbReference type="Proteomes" id="UP000255334">
    <property type="component" value="Unassembled WGS sequence"/>
</dbReference>
<sequence length="94" mass="10463">MANASQYTFSFEEVVTSLIKQQDISEGLWALSLNFKFEAKNVRMDANRKDVNPGFIGFVQHIGIVRVEKSIPGITVDAAKVNPKLARGPRTKLN</sequence>
<comment type="caution">
    <text evidence="1">The sequence shown here is derived from an EMBL/GenBank/DDBJ whole genome shotgun (WGS) entry which is preliminary data.</text>
</comment>
<reference evidence="1 2" key="1">
    <citation type="submission" date="2018-07" db="EMBL/GenBank/DDBJ databases">
        <title>Dyella monticola sp. nov. and Dyella psychrodurans sp. nov. isolated from monsoon evergreen broad-leaved forest soil of Dinghu Mountain, China.</title>
        <authorList>
            <person name="Gao Z."/>
            <person name="Qiu L."/>
        </authorList>
    </citation>
    <scope>NUCLEOTIDE SEQUENCE [LARGE SCALE GENOMIC DNA]</scope>
    <source>
        <strain evidence="1 2">4MSK11</strain>
    </source>
</reference>
<accession>A0A370WZ78</accession>
<evidence type="ECO:0000313" key="1">
    <source>
        <dbReference type="EMBL" id="RDS81464.1"/>
    </source>
</evidence>
<organism evidence="1 2">
    <name type="scientific">Dyella psychrodurans</name>
    <dbReference type="NCBI Taxonomy" id="1927960"/>
    <lineage>
        <taxon>Bacteria</taxon>
        <taxon>Pseudomonadati</taxon>
        <taxon>Pseudomonadota</taxon>
        <taxon>Gammaproteobacteria</taxon>
        <taxon>Lysobacterales</taxon>
        <taxon>Rhodanobacteraceae</taxon>
        <taxon>Dyella</taxon>
    </lineage>
</organism>
<protein>
    <submittedName>
        <fullName evidence="1">Uncharacterized protein</fullName>
    </submittedName>
</protein>
<gene>
    <name evidence="1" type="ORF">DWU99_17505</name>
</gene>
<name>A0A370WZ78_9GAMM</name>
<keyword evidence="2" id="KW-1185">Reference proteome</keyword>
<dbReference type="OrthoDB" id="9095855at2"/>
<proteinExistence type="predicted"/>
<dbReference type="RefSeq" id="WP_115479369.1">
    <property type="nucleotide sequence ID" value="NZ_QRBF01000007.1"/>
</dbReference>
<evidence type="ECO:0000313" key="2">
    <source>
        <dbReference type="Proteomes" id="UP000255334"/>
    </source>
</evidence>
<dbReference type="AlphaFoldDB" id="A0A370WZ78"/>